<dbReference type="GO" id="GO:0030030">
    <property type="term" value="P:cell projection organization"/>
    <property type="evidence" value="ECO:0007669"/>
    <property type="project" value="UniProtKB-KW"/>
</dbReference>
<comment type="caution">
    <text evidence="8">The sequence shown here is derived from an EMBL/GenBank/DDBJ whole genome shotgun (WGS) entry which is preliminary data.</text>
</comment>
<evidence type="ECO:0000256" key="1">
    <source>
        <dbReference type="ARBA" id="ARBA00007633"/>
    </source>
</evidence>
<evidence type="ECO:0000256" key="3">
    <source>
        <dbReference type="ARBA" id="ARBA00022794"/>
    </source>
</evidence>
<proteinExistence type="inferred from homology"/>
<evidence type="ECO:0000256" key="2">
    <source>
        <dbReference type="ARBA" id="ARBA00022729"/>
    </source>
</evidence>
<feature type="chain" id="PRO_5040937865" description="Tectonic domain-containing protein" evidence="5">
    <location>
        <begin position="22"/>
        <end position="677"/>
    </location>
</feature>
<dbReference type="InterPro" id="IPR057724">
    <property type="entry name" value="TCTN1-3_N"/>
</dbReference>
<feature type="domain" description="Tectonic-1-3" evidence="6">
    <location>
        <begin position="205"/>
        <end position="382"/>
    </location>
</feature>
<evidence type="ECO:0000256" key="5">
    <source>
        <dbReference type="SAM" id="SignalP"/>
    </source>
</evidence>
<organism evidence="8 9">
    <name type="scientific">Triparma laevis f. longispina</name>
    <dbReference type="NCBI Taxonomy" id="1714387"/>
    <lineage>
        <taxon>Eukaryota</taxon>
        <taxon>Sar</taxon>
        <taxon>Stramenopiles</taxon>
        <taxon>Ochrophyta</taxon>
        <taxon>Bolidophyceae</taxon>
        <taxon>Parmales</taxon>
        <taxon>Triparmaceae</taxon>
        <taxon>Triparma</taxon>
    </lineage>
</organism>
<gene>
    <name evidence="8" type="ORF">TrLO_g7756</name>
</gene>
<name>A0A9W7FFH2_9STRA</name>
<dbReference type="AlphaFoldDB" id="A0A9W7FFH2"/>
<dbReference type="EMBL" id="BRXW01000161">
    <property type="protein sequence ID" value="GMI11319.1"/>
    <property type="molecule type" value="Genomic_DNA"/>
</dbReference>
<reference evidence="9" key="1">
    <citation type="journal article" date="2023" name="Commun. Biol.">
        <title>Genome analysis of Parmales, the sister group of diatoms, reveals the evolutionary specialization of diatoms from phago-mixotrophs to photoautotrophs.</title>
        <authorList>
            <person name="Ban H."/>
            <person name="Sato S."/>
            <person name="Yoshikawa S."/>
            <person name="Yamada K."/>
            <person name="Nakamura Y."/>
            <person name="Ichinomiya M."/>
            <person name="Sato N."/>
            <person name="Blanc-Mathieu R."/>
            <person name="Endo H."/>
            <person name="Kuwata A."/>
            <person name="Ogata H."/>
        </authorList>
    </citation>
    <scope>NUCLEOTIDE SEQUENCE [LARGE SCALE GENOMIC DNA]</scope>
    <source>
        <strain evidence="9">NIES 3700</strain>
    </source>
</reference>
<evidence type="ECO:0000259" key="6">
    <source>
        <dbReference type="Pfam" id="PF07773"/>
    </source>
</evidence>
<keyword evidence="3" id="KW-0970">Cilium biogenesis/degradation</keyword>
<dbReference type="Proteomes" id="UP001165122">
    <property type="component" value="Unassembled WGS sequence"/>
</dbReference>
<evidence type="ECO:0000256" key="4">
    <source>
        <dbReference type="ARBA" id="ARBA00023180"/>
    </source>
</evidence>
<dbReference type="Pfam" id="PF25752">
    <property type="entry name" value="DUF1619_N"/>
    <property type="match status" value="1"/>
</dbReference>
<dbReference type="OrthoDB" id="2104337at2759"/>
<evidence type="ECO:0000313" key="8">
    <source>
        <dbReference type="EMBL" id="GMI11319.1"/>
    </source>
</evidence>
<feature type="domain" description="Tectonic-1-3" evidence="6">
    <location>
        <begin position="405"/>
        <end position="588"/>
    </location>
</feature>
<dbReference type="PANTHER" id="PTHR14611:SF2">
    <property type="entry name" value="TECTONIC"/>
    <property type="match status" value="1"/>
</dbReference>
<keyword evidence="2 5" id="KW-0732">Signal</keyword>
<dbReference type="InterPro" id="IPR011677">
    <property type="entry name" value="TCTN1-3_dom"/>
</dbReference>
<accession>A0A9W7FFH2</accession>
<protein>
    <recommendedName>
        <fullName evidence="10">Tectonic domain-containing protein</fullName>
    </recommendedName>
</protein>
<dbReference type="Pfam" id="PF07773">
    <property type="entry name" value="TCTN_DUF1619"/>
    <property type="match status" value="2"/>
</dbReference>
<evidence type="ECO:0000313" key="9">
    <source>
        <dbReference type="Proteomes" id="UP001165122"/>
    </source>
</evidence>
<dbReference type="PANTHER" id="PTHR14611">
    <property type="entry name" value="TECTONIC FAMILY MEMBER"/>
    <property type="match status" value="1"/>
</dbReference>
<feature type="signal peptide" evidence="5">
    <location>
        <begin position="1"/>
        <end position="21"/>
    </location>
</feature>
<keyword evidence="4" id="KW-0325">Glycoprotein</keyword>
<sequence length="677" mass="73138">MPSFSPLLLLLSLLSLPPAQAQLDSCSHPRHFLIDSIITSASAYGNANNVFMPPGCSCQETGVPKSECVIFDCSCKCDLTAGACDMNCCCDSECTNEQIQFFTEKDLCLDPGVSDPVYETCYSPYEVGVVNPKYPMRSDDSAENAYKNLLCVQTDNSGTKGVFFETGTTKSELYPSADEAFVSGADCTTTFDYTCWSPSSSVSSDSHYLFGDTIAATTGDGSTNMAAAFGGLLPFPMADQNGVCNEGNAVKFGEYDEAENKCKREKRASDLQNQCNDLDFDYDRFTKDFYVGIAQSAKDEIVATSTDGFVQIDISGGLAAANVETTWDAGTTTCQNALKSLCYEITYSNDFKIIGVAARLVVEDIAEASTTTYFDQSYSVEFHYTGAPNTALSITNNNMVNRTRSGNPGYIFGRPVLAGKEHPASSAAVLADVSGLQIMSGVNGECDTSNQWSSNTNLGTTIGFGEDVSVGCTLSLTAAQLQQVCTGTSHTSNYLYDYPGSVKMPYWLTSMYNQTSSTKVGIFGNADPMDTTQWIDVSEKLFSASSPSYSSATQSCENFPTATHYKFMWTYVGSTTNPQAKIMAARVEHSTSPMVFNDNRVAGSSQKFPFEVTVDWEYKELNVDKYSPPPPPIIFSVPYDVFYPFQIDNAAGRSGGLSLWLVGVVAAGASLASMFFI</sequence>
<feature type="domain" description="Tectonic-1-3 N-terminal" evidence="7">
    <location>
        <begin position="73"/>
        <end position="166"/>
    </location>
</feature>
<keyword evidence="9" id="KW-1185">Reference proteome</keyword>
<comment type="similarity">
    <text evidence="1">Belongs to the tectonic family.</text>
</comment>
<dbReference type="InterPro" id="IPR040354">
    <property type="entry name" value="TCTN1-3"/>
</dbReference>
<evidence type="ECO:0000259" key="7">
    <source>
        <dbReference type="Pfam" id="PF25752"/>
    </source>
</evidence>
<evidence type="ECO:0008006" key="10">
    <source>
        <dbReference type="Google" id="ProtNLM"/>
    </source>
</evidence>